<gene>
    <name evidence="1" type="ORF">NECAME_02908</name>
</gene>
<protein>
    <submittedName>
        <fullName evidence="1">Uncharacterized protein</fullName>
    </submittedName>
</protein>
<reference evidence="2" key="1">
    <citation type="journal article" date="2014" name="Nat. Genet.">
        <title>Genome of the human hookworm Necator americanus.</title>
        <authorList>
            <person name="Tang Y.T."/>
            <person name="Gao X."/>
            <person name="Rosa B.A."/>
            <person name="Abubucker S."/>
            <person name="Hallsworth-Pepin K."/>
            <person name="Martin J."/>
            <person name="Tyagi R."/>
            <person name="Heizer E."/>
            <person name="Zhang X."/>
            <person name="Bhonagiri-Palsikar V."/>
            <person name="Minx P."/>
            <person name="Warren W.C."/>
            <person name="Wang Q."/>
            <person name="Zhan B."/>
            <person name="Hotez P.J."/>
            <person name="Sternberg P.W."/>
            <person name="Dougall A."/>
            <person name="Gaze S.T."/>
            <person name="Mulvenna J."/>
            <person name="Sotillo J."/>
            <person name="Ranganathan S."/>
            <person name="Rabelo E.M."/>
            <person name="Wilson R.K."/>
            <person name="Felgner P.L."/>
            <person name="Bethony J."/>
            <person name="Hawdon J.M."/>
            <person name="Gasser R.B."/>
            <person name="Loukas A."/>
            <person name="Mitreva M."/>
        </authorList>
    </citation>
    <scope>NUCLEOTIDE SEQUENCE [LARGE SCALE GENOMIC DNA]</scope>
</reference>
<dbReference type="AlphaFoldDB" id="W2TB94"/>
<dbReference type="KEGG" id="nai:NECAME_02908"/>
<dbReference type="EMBL" id="KI659903">
    <property type="protein sequence ID" value="ETN78471.1"/>
    <property type="molecule type" value="Genomic_DNA"/>
</dbReference>
<name>W2TB94_NECAM</name>
<dbReference type="Proteomes" id="UP000053676">
    <property type="component" value="Unassembled WGS sequence"/>
</dbReference>
<accession>W2TB94</accession>
<evidence type="ECO:0000313" key="1">
    <source>
        <dbReference type="EMBL" id="ETN78471.1"/>
    </source>
</evidence>
<organism evidence="1 2">
    <name type="scientific">Necator americanus</name>
    <name type="common">Human hookworm</name>
    <dbReference type="NCBI Taxonomy" id="51031"/>
    <lineage>
        <taxon>Eukaryota</taxon>
        <taxon>Metazoa</taxon>
        <taxon>Ecdysozoa</taxon>
        <taxon>Nematoda</taxon>
        <taxon>Chromadorea</taxon>
        <taxon>Rhabditida</taxon>
        <taxon>Rhabditina</taxon>
        <taxon>Rhabditomorpha</taxon>
        <taxon>Strongyloidea</taxon>
        <taxon>Ancylostomatidae</taxon>
        <taxon>Bunostominae</taxon>
        <taxon>Necator</taxon>
    </lineage>
</organism>
<sequence length="63" mass="7282">MMRLSGAHFKDVNKNCLRFAHGVKVNQNKRVCMSYAYVVIRSNDNCSVPETQGTLMYRDSFLH</sequence>
<evidence type="ECO:0000313" key="2">
    <source>
        <dbReference type="Proteomes" id="UP000053676"/>
    </source>
</evidence>
<proteinExistence type="predicted"/>
<keyword evidence="2" id="KW-1185">Reference proteome</keyword>